<name>A0A8J2XWX0_9BACT</name>
<dbReference type="Proteomes" id="UP000607559">
    <property type="component" value="Unassembled WGS sequence"/>
</dbReference>
<proteinExistence type="predicted"/>
<gene>
    <name evidence="1" type="ORF">GCM10011511_57930</name>
</gene>
<evidence type="ECO:0000313" key="2">
    <source>
        <dbReference type="Proteomes" id="UP000607559"/>
    </source>
</evidence>
<keyword evidence="2" id="KW-1185">Reference proteome</keyword>
<reference evidence="1" key="1">
    <citation type="journal article" date="2014" name="Int. J. Syst. Evol. Microbiol.">
        <title>Complete genome sequence of Corynebacterium casei LMG S-19264T (=DSM 44701T), isolated from a smear-ripened cheese.</title>
        <authorList>
            <consortium name="US DOE Joint Genome Institute (JGI-PGF)"/>
            <person name="Walter F."/>
            <person name="Albersmeier A."/>
            <person name="Kalinowski J."/>
            <person name="Ruckert C."/>
        </authorList>
    </citation>
    <scope>NUCLEOTIDE SEQUENCE</scope>
    <source>
        <strain evidence="1">CGMCC 1.15448</strain>
    </source>
</reference>
<comment type="caution">
    <text evidence="1">The sequence shown here is derived from an EMBL/GenBank/DDBJ whole genome shotgun (WGS) entry which is preliminary data.</text>
</comment>
<protein>
    <submittedName>
        <fullName evidence="1">Uncharacterized protein</fullName>
    </submittedName>
</protein>
<evidence type="ECO:0000313" key="1">
    <source>
        <dbReference type="EMBL" id="GGB26381.1"/>
    </source>
</evidence>
<dbReference type="AlphaFoldDB" id="A0A8J2XWX0"/>
<organism evidence="1 2">
    <name type="scientific">Puia dinghuensis</name>
    <dbReference type="NCBI Taxonomy" id="1792502"/>
    <lineage>
        <taxon>Bacteria</taxon>
        <taxon>Pseudomonadati</taxon>
        <taxon>Bacteroidota</taxon>
        <taxon>Chitinophagia</taxon>
        <taxon>Chitinophagales</taxon>
        <taxon>Chitinophagaceae</taxon>
        <taxon>Puia</taxon>
    </lineage>
</organism>
<reference evidence="1" key="2">
    <citation type="submission" date="2020-09" db="EMBL/GenBank/DDBJ databases">
        <authorList>
            <person name="Sun Q."/>
            <person name="Zhou Y."/>
        </authorList>
    </citation>
    <scope>NUCLEOTIDE SEQUENCE</scope>
    <source>
        <strain evidence="1">CGMCC 1.15448</strain>
    </source>
</reference>
<dbReference type="EMBL" id="BMJC01000010">
    <property type="protein sequence ID" value="GGB26381.1"/>
    <property type="molecule type" value="Genomic_DNA"/>
</dbReference>
<accession>A0A8J2XWX0</accession>
<sequence>MDILALAATGARYIVNLIANSKTLDAAKEDAIGKSWQWVKQHIFRVHPSLEAQVDKENTNEEKTEVLTRELTNLLQEEKFRDAFAAWLQSLQKDPTVKNFFGTEIQEMEGDIHIGDTGKSGQGEKYDLKNVAMGKVDKMKGNFRVGDDH</sequence>
<dbReference type="RefSeq" id="WP_188938350.1">
    <property type="nucleotide sequence ID" value="NZ_BMJC01000010.1"/>
</dbReference>